<reference evidence="3 4" key="1">
    <citation type="submission" date="2023-12" db="EMBL/GenBank/DDBJ databases">
        <title>the genome sequence of Hyalangium sp. s54d21.</title>
        <authorList>
            <person name="Zhang X."/>
        </authorList>
    </citation>
    <scope>NUCLEOTIDE SEQUENCE [LARGE SCALE GENOMIC DNA]</scope>
    <source>
        <strain evidence="4">s54d21</strain>
    </source>
</reference>
<proteinExistence type="predicted"/>
<dbReference type="PANTHER" id="PTHR35335">
    <property type="entry name" value="UPF0716 PROTEIN FXSA"/>
    <property type="match status" value="1"/>
</dbReference>
<gene>
    <name evidence="3" type="ORF">SYV04_19990</name>
</gene>
<comment type="caution">
    <text evidence="3">The sequence shown here is derived from an EMBL/GenBank/DDBJ whole genome shotgun (WGS) entry which is preliminary data.</text>
</comment>
<name>A0ABU5H9E0_9BACT</name>
<dbReference type="NCBIfam" id="NF008528">
    <property type="entry name" value="PRK11463.1-2"/>
    <property type="match status" value="1"/>
</dbReference>
<evidence type="ECO:0000313" key="3">
    <source>
        <dbReference type="EMBL" id="MDY7228715.1"/>
    </source>
</evidence>
<feature type="compositionally biased region" description="Acidic residues" evidence="1">
    <location>
        <begin position="159"/>
        <end position="170"/>
    </location>
</feature>
<dbReference type="RefSeq" id="WP_321547434.1">
    <property type="nucleotide sequence ID" value="NZ_JAXIVS010000006.1"/>
</dbReference>
<organism evidence="3 4">
    <name type="scientific">Hyalangium rubrum</name>
    <dbReference type="NCBI Taxonomy" id="3103134"/>
    <lineage>
        <taxon>Bacteria</taxon>
        <taxon>Pseudomonadati</taxon>
        <taxon>Myxococcota</taxon>
        <taxon>Myxococcia</taxon>
        <taxon>Myxococcales</taxon>
        <taxon>Cystobacterineae</taxon>
        <taxon>Archangiaceae</taxon>
        <taxon>Hyalangium</taxon>
    </lineage>
</organism>
<dbReference type="EMBL" id="JAXIVS010000006">
    <property type="protein sequence ID" value="MDY7228715.1"/>
    <property type="molecule type" value="Genomic_DNA"/>
</dbReference>
<sequence>MARYLFLAFTVVPFVELYLLIGIGRQVGVLPTLGMVVASGLLGAWLAKREGRRVLRSWQGAVAQGRLPEEGILHGALVLVGGVLLITPGVLTDAVGFLLLLPPARRFIAARLRRALDRRMQAGTLRVGSFGWGGFPGMGSSGEPFSRASPPSRRSQGEVDAEFTDEGPGR</sequence>
<evidence type="ECO:0000313" key="4">
    <source>
        <dbReference type="Proteomes" id="UP001291309"/>
    </source>
</evidence>
<keyword evidence="4" id="KW-1185">Reference proteome</keyword>
<evidence type="ECO:0000256" key="2">
    <source>
        <dbReference type="SAM" id="Phobius"/>
    </source>
</evidence>
<protein>
    <submittedName>
        <fullName evidence="3">FxsA family protein</fullName>
    </submittedName>
</protein>
<dbReference type="Proteomes" id="UP001291309">
    <property type="component" value="Unassembled WGS sequence"/>
</dbReference>
<feature type="region of interest" description="Disordered" evidence="1">
    <location>
        <begin position="141"/>
        <end position="170"/>
    </location>
</feature>
<feature type="transmembrane region" description="Helical" evidence="2">
    <location>
        <begin position="5"/>
        <end position="23"/>
    </location>
</feature>
<keyword evidence="2" id="KW-0812">Transmembrane</keyword>
<feature type="transmembrane region" description="Helical" evidence="2">
    <location>
        <begin position="76"/>
        <end position="101"/>
    </location>
</feature>
<accession>A0ABU5H9E0</accession>
<dbReference type="PANTHER" id="PTHR35335:SF1">
    <property type="entry name" value="UPF0716 PROTEIN FXSA"/>
    <property type="match status" value="1"/>
</dbReference>
<dbReference type="Pfam" id="PF04186">
    <property type="entry name" value="FxsA"/>
    <property type="match status" value="1"/>
</dbReference>
<dbReference type="InterPro" id="IPR007313">
    <property type="entry name" value="FxsA"/>
</dbReference>
<feature type="compositionally biased region" description="Low complexity" evidence="1">
    <location>
        <begin position="141"/>
        <end position="154"/>
    </location>
</feature>
<keyword evidence="2" id="KW-0472">Membrane</keyword>
<keyword evidence="2" id="KW-1133">Transmembrane helix</keyword>
<feature type="transmembrane region" description="Helical" evidence="2">
    <location>
        <begin position="29"/>
        <end position="47"/>
    </location>
</feature>
<evidence type="ECO:0000256" key="1">
    <source>
        <dbReference type="SAM" id="MobiDB-lite"/>
    </source>
</evidence>